<dbReference type="Proteomes" id="UP001324427">
    <property type="component" value="Unassembled WGS sequence"/>
</dbReference>
<dbReference type="EMBL" id="JAVFHQ010000018">
    <property type="protein sequence ID" value="KAK4545617.1"/>
    <property type="molecule type" value="Genomic_DNA"/>
</dbReference>
<comment type="similarity">
    <text evidence="2">Belongs to the amino acid/polyamine transporter 2 family.</text>
</comment>
<feature type="transmembrane region" description="Helical" evidence="7">
    <location>
        <begin position="60"/>
        <end position="78"/>
    </location>
</feature>
<feature type="transmembrane region" description="Helical" evidence="7">
    <location>
        <begin position="191"/>
        <end position="213"/>
    </location>
</feature>
<feature type="transmembrane region" description="Helical" evidence="7">
    <location>
        <begin position="383"/>
        <end position="408"/>
    </location>
</feature>
<name>A0AAV9JJZ1_9PEZI</name>
<evidence type="ECO:0000256" key="7">
    <source>
        <dbReference type="SAM" id="Phobius"/>
    </source>
</evidence>
<proteinExistence type="inferred from homology"/>
<reference evidence="9 10" key="1">
    <citation type="submission" date="2021-11" db="EMBL/GenBank/DDBJ databases">
        <title>Black yeast isolated from Biological Soil Crust.</title>
        <authorList>
            <person name="Kurbessoian T."/>
        </authorList>
    </citation>
    <scope>NUCLEOTIDE SEQUENCE [LARGE SCALE GENOMIC DNA]</scope>
    <source>
        <strain evidence="9 10">CCFEE 5522</strain>
    </source>
</reference>
<accession>A0AAV9JJZ1</accession>
<evidence type="ECO:0000256" key="3">
    <source>
        <dbReference type="ARBA" id="ARBA00022692"/>
    </source>
</evidence>
<feature type="transmembrane region" description="Helical" evidence="7">
    <location>
        <begin position="429"/>
        <end position="451"/>
    </location>
</feature>
<organism evidence="9 10">
    <name type="scientific">Oleoguttula mirabilis</name>
    <dbReference type="NCBI Taxonomy" id="1507867"/>
    <lineage>
        <taxon>Eukaryota</taxon>
        <taxon>Fungi</taxon>
        <taxon>Dikarya</taxon>
        <taxon>Ascomycota</taxon>
        <taxon>Pezizomycotina</taxon>
        <taxon>Dothideomycetes</taxon>
        <taxon>Dothideomycetidae</taxon>
        <taxon>Mycosphaerellales</taxon>
        <taxon>Teratosphaeriaceae</taxon>
        <taxon>Oleoguttula</taxon>
    </lineage>
</organism>
<feature type="transmembrane region" description="Helical" evidence="7">
    <location>
        <begin position="84"/>
        <end position="102"/>
    </location>
</feature>
<dbReference type="GO" id="GO:0016020">
    <property type="term" value="C:membrane"/>
    <property type="evidence" value="ECO:0007669"/>
    <property type="project" value="UniProtKB-SubCell"/>
</dbReference>
<feature type="region of interest" description="Disordered" evidence="6">
    <location>
        <begin position="1"/>
        <end position="29"/>
    </location>
</feature>
<evidence type="ECO:0000256" key="4">
    <source>
        <dbReference type="ARBA" id="ARBA00022989"/>
    </source>
</evidence>
<sequence length="475" mass="51378">MSSRSHSSRDPEKRAHYDARPSNEDPERMVGKISDFEDHEVFRQDADVNFRTVGWPRASVIFLKVIFATGVLSIPVAMASLGAVGGALSVIGWSALNTYTAVIQGDFRNKHPGCHSIADMAREVGGNWAKEITGALFIVAYVLCTGSGILGVSIGLNALSTHAACTVWWSFIATIVVAATASVRKFHQIGWLTWAGFASIFTAVLIVVIAVTTRDRPASAPQTGDYELGYYVIAYPTFAAGMVASCTIFVSSAGTSAFLPVISEMRNPRDYRKALFLCMGIVTAAYLSFSLVVYRWCGTWVASPSLGSAGQTIKMVAYGVGLVGLIVSACLYLHVAAKYCFVRLLRKTRHLQENTWVHWCTWLGLTFGLASISFILAEAIPVFNYLLALTGSICFAPLAITLPGWLWLHDHKAWVKGNALQQMAYWFHVFLIPLGAFFLVGGTYGVILEIIDAYATGLIGAAFSCADNSGSVSSS</sequence>
<dbReference type="AlphaFoldDB" id="A0AAV9JJZ1"/>
<protein>
    <recommendedName>
        <fullName evidence="8">Amino acid transporter transmembrane domain-containing protein</fullName>
    </recommendedName>
</protein>
<dbReference type="InterPro" id="IPR013057">
    <property type="entry name" value="AA_transpt_TM"/>
</dbReference>
<evidence type="ECO:0000256" key="2">
    <source>
        <dbReference type="ARBA" id="ARBA00008066"/>
    </source>
</evidence>
<evidence type="ECO:0000259" key="8">
    <source>
        <dbReference type="Pfam" id="PF01490"/>
    </source>
</evidence>
<feature type="transmembrane region" description="Helical" evidence="7">
    <location>
        <begin position="132"/>
        <end position="154"/>
    </location>
</feature>
<feature type="transmembrane region" description="Helical" evidence="7">
    <location>
        <begin position="356"/>
        <end position="377"/>
    </location>
</feature>
<dbReference type="GO" id="GO:0015179">
    <property type="term" value="F:L-amino acid transmembrane transporter activity"/>
    <property type="evidence" value="ECO:0007669"/>
    <property type="project" value="TreeGrafter"/>
</dbReference>
<keyword evidence="3 7" id="KW-0812">Transmembrane</keyword>
<evidence type="ECO:0000313" key="9">
    <source>
        <dbReference type="EMBL" id="KAK4545617.1"/>
    </source>
</evidence>
<keyword evidence="4 7" id="KW-1133">Transmembrane helix</keyword>
<feature type="transmembrane region" description="Helical" evidence="7">
    <location>
        <begin position="160"/>
        <end position="179"/>
    </location>
</feature>
<feature type="transmembrane region" description="Helical" evidence="7">
    <location>
        <begin position="316"/>
        <end position="335"/>
    </location>
</feature>
<feature type="transmembrane region" description="Helical" evidence="7">
    <location>
        <begin position="274"/>
        <end position="296"/>
    </location>
</feature>
<gene>
    <name evidence="9" type="ORF">LTR36_002570</name>
</gene>
<feature type="compositionally biased region" description="Basic and acidic residues" evidence="6">
    <location>
        <begin position="7"/>
        <end position="29"/>
    </location>
</feature>
<dbReference type="Pfam" id="PF01490">
    <property type="entry name" value="Aa_trans"/>
    <property type="match status" value="1"/>
</dbReference>
<dbReference type="PANTHER" id="PTHR22950">
    <property type="entry name" value="AMINO ACID TRANSPORTER"/>
    <property type="match status" value="1"/>
</dbReference>
<comment type="subcellular location">
    <subcellularLocation>
        <location evidence="1">Membrane</location>
        <topology evidence="1">Multi-pass membrane protein</topology>
    </subcellularLocation>
</comment>
<dbReference type="PANTHER" id="PTHR22950:SF697">
    <property type="entry name" value="AMINO ACID TRANSPORTER (EUROFUNG)"/>
    <property type="match status" value="1"/>
</dbReference>
<evidence type="ECO:0000256" key="1">
    <source>
        <dbReference type="ARBA" id="ARBA00004141"/>
    </source>
</evidence>
<feature type="transmembrane region" description="Helical" evidence="7">
    <location>
        <begin position="233"/>
        <end position="262"/>
    </location>
</feature>
<dbReference type="FunFam" id="1.20.1740.10:FF:000039">
    <property type="entry name" value="Neutral amino acid transporter (Eurofung)"/>
    <property type="match status" value="1"/>
</dbReference>
<feature type="domain" description="Amino acid transporter transmembrane" evidence="8">
    <location>
        <begin position="52"/>
        <end position="447"/>
    </location>
</feature>
<keyword evidence="10" id="KW-1185">Reference proteome</keyword>
<evidence type="ECO:0000256" key="6">
    <source>
        <dbReference type="SAM" id="MobiDB-lite"/>
    </source>
</evidence>
<evidence type="ECO:0000313" key="10">
    <source>
        <dbReference type="Proteomes" id="UP001324427"/>
    </source>
</evidence>
<dbReference type="Gene3D" id="1.20.1740.10">
    <property type="entry name" value="Amino acid/polyamine transporter I"/>
    <property type="match status" value="1"/>
</dbReference>
<evidence type="ECO:0000256" key="5">
    <source>
        <dbReference type="ARBA" id="ARBA00023136"/>
    </source>
</evidence>
<keyword evidence="5 7" id="KW-0472">Membrane</keyword>
<comment type="caution">
    <text evidence="9">The sequence shown here is derived from an EMBL/GenBank/DDBJ whole genome shotgun (WGS) entry which is preliminary data.</text>
</comment>